<feature type="transmembrane region" description="Helical" evidence="1">
    <location>
        <begin position="28"/>
        <end position="47"/>
    </location>
</feature>
<gene>
    <name evidence="2" type="ORF">GCM10010909_08750</name>
</gene>
<proteinExistence type="predicted"/>
<feature type="transmembrane region" description="Helical" evidence="1">
    <location>
        <begin position="394"/>
        <end position="417"/>
    </location>
</feature>
<dbReference type="EMBL" id="BSOS01000012">
    <property type="protein sequence ID" value="GLR66196.1"/>
    <property type="molecule type" value="Genomic_DNA"/>
</dbReference>
<feature type="transmembrane region" description="Helical" evidence="1">
    <location>
        <begin position="220"/>
        <end position="246"/>
    </location>
</feature>
<keyword evidence="1" id="KW-0472">Membrane</keyword>
<feature type="transmembrane region" description="Helical" evidence="1">
    <location>
        <begin position="138"/>
        <end position="157"/>
    </location>
</feature>
<feature type="transmembrane region" description="Helical" evidence="1">
    <location>
        <begin position="177"/>
        <end position="200"/>
    </location>
</feature>
<comment type="caution">
    <text evidence="2">The sequence shown here is derived from an EMBL/GenBank/DDBJ whole genome shotgun (WGS) entry which is preliminary data.</text>
</comment>
<keyword evidence="1" id="KW-1133">Transmembrane helix</keyword>
<dbReference type="Proteomes" id="UP001156641">
    <property type="component" value="Unassembled WGS sequence"/>
</dbReference>
<feature type="transmembrane region" description="Helical" evidence="1">
    <location>
        <begin position="318"/>
        <end position="339"/>
    </location>
</feature>
<evidence type="ECO:0000313" key="3">
    <source>
        <dbReference type="Proteomes" id="UP001156641"/>
    </source>
</evidence>
<dbReference type="Pfam" id="PF16980">
    <property type="entry name" value="CitMHS_2"/>
    <property type="match status" value="1"/>
</dbReference>
<accession>A0ABQ6A5Q6</accession>
<feature type="transmembrane region" description="Helical" evidence="1">
    <location>
        <begin position="288"/>
        <end position="306"/>
    </location>
</feature>
<organism evidence="2 3">
    <name type="scientific">Acidocella aquatica</name>
    <dbReference type="NCBI Taxonomy" id="1922313"/>
    <lineage>
        <taxon>Bacteria</taxon>
        <taxon>Pseudomonadati</taxon>
        <taxon>Pseudomonadota</taxon>
        <taxon>Alphaproteobacteria</taxon>
        <taxon>Acetobacterales</taxon>
        <taxon>Acidocellaceae</taxon>
        <taxon>Acidocella</taxon>
    </lineage>
</organism>
<dbReference type="RefSeq" id="WP_284256859.1">
    <property type="nucleotide sequence ID" value="NZ_BSOS01000012.1"/>
</dbReference>
<sequence>MGQLAAAFPFAGVLLSFAILPGVAPRLWHRWMAAVIGGWVALGFMLRMVSGGLMDAAQTLWQVSLAEFLPFITLLLALYALGGGISIKGGPWGRPSGNLLLLIIGTVLASIMGTIGATLLLIHPLLAANGYRAEKRHLILAFIILVGNCGGALSPLGDPPLLAGFLRGVPFFWPAVHLWQPLLVLAVPVLLLCLGADLYFARRDAVPRPQKLRIGGGVNIFLLAVLILAIPLAGIWHPGMVIILSAKIPGEHLALVVLELGCIALSEAMTPRAIRSHNRFAWGAMREIVMLFFAIFATITPVFQLLQTAALDPNPLSWFWASGIASAILDAAPTYLIFFEAAGGHAASLSAAPAHLLTAIAAGSVFFGPVTYLGNAPNLMVREIAARRAVKMPGFFAFAGLMSLILTPVYVLMSFLFF</sequence>
<feature type="transmembrane region" description="Helical" evidence="1">
    <location>
        <begin position="99"/>
        <end position="126"/>
    </location>
</feature>
<evidence type="ECO:0000313" key="2">
    <source>
        <dbReference type="EMBL" id="GLR66196.1"/>
    </source>
</evidence>
<dbReference type="InterPro" id="IPR031566">
    <property type="entry name" value="CitMHS_2"/>
</dbReference>
<protein>
    <recommendedName>
        <fullName evidence="4">Sodium:proton antiporter</fullName>
    </recommendedName>
</protein>
<keyword evidence="1" id="KW-0812">Transmembrane</keyword>
<reference evidence="3" key="1">
    <citation type="journal article" date="2019" name="Int. J. Syst. Evol. Microbiol.">
        <title>The Global Catalogue of Microorganisms (GCM) 10K type strain sequencing project: providing services to taxonomists for standard genome sequencing and annotation.</title>
        <authorList>
            <consortium name="The Broad Institute Genomics Platform"/>
            <consortium name="The Broad Institute Genome Sequencing Center for Infectious Disease"/>
            <person name="Wu L."/>
            <person name="Ma J."/>
        </authorList>
    </citation>
    <scope>NUCLEOTIDE SEQUENCE [LARGE SCALE GENOMIC DNA]</scope>
    <source>
        <strain evidence="3">NBRC 112502</strain>
    </source>
</reference>
<keyword evidence="3" id="KW-1185">Reference proteome</keyword>
<evidence type="ECO:0008006" key="4">
    <source>
        <dbReference type="Google" id="ProtNLM"/>
    </source>
</evidence>
<feature type="transmembrane region" description="Helical" evidence="1">
    <location>
        <begin position="351"/>
        <end position="374"/>
    </location>
</feature>
<name>A0ABQ6A5Q6_9PROT</name>
<feature type="transmembrane region" description="Helical" evidence="1">
    <location>
        <begin position="68"/>
        <end position="87"/>
    </location>
</feature>
<evidence type="ECO:0000256" key="1">
    <source>
        <dbReference type="SAM" id="Phobius"/>
    </source>
</evidence>